<proteinExistence type="predicted"/>
<feature type="compositionally biased region" description="Acidic residues" evidence="1">
    <location>
        <begin position="39"/>
        <end position="56"/>
    </location>
</feature>
<comment type="caution">
    <text evidence="2">The sequence shown here is derived from an EMBL/GenBank/DDBJ whole genome shotgun (WGS) entry which is preliminary data.</text>
</comment>
<evidence type="ECO:0000313" key="2">
    <source>
        <dbReference type="EMBL" id="RQH22525.1"/>
    </source>
</evidence>
<accession>A0A3N6QYZ6</accession>
<dbReference type="Proteomes" id="UP000269154">
    <property type="component" value="Unassembled WGS sequence"/>
</dbReference>
<evidence type="ECO:0000256" key="1">
    <source>
        <dbReference type="SAM" id="MobiDB-lite"/>
    </source>
</evidence>
<feature type="region of interest" description="Disordered" evidence="1">
    <location>
        <begin position="1"/>
        <end position="20"/>
    </location>
</feature>
<keyword evidence="3" id="KW-1185">Reference proteome</keyword>
<gene>
    <name evidence="2" type="ORF">D5R40_30815</name>
</gene>
<dbReference type="AlphaFoldDB" id="A0A3N6QYZ6"/>
<reference evidence="2 3" key="1">
    <citation type="journal article" date="2018" name="ACS Chem. Biol.">
        <title>Ketoreductase domain dysfunction expands chemodiversity: malyngamide biosynthesis in the cyanobacterium Okeania hirsuta.</title>
        <authorList>
            <person name="Moss N.A."/>
            <person name="Leao T."/>
            <person name="Rankin M."/>
            <person name="McCullough T.M."/>
            <person name="Qu P."/>
            <person name="Korobeynikov A."/>
            <person name="Smith J.L."/>
            <person name="Gerwick L."/>
            <person name="Gerwick W.H."/>
        </authorList>
    </citation>
    <scope>NUCLEOTIDE SEQUENCE [LARGE SCALE GENOMIC DNA]</scope>
    <source>
        <strain evidence="2 3">PAB10Feb10-1</strain>
    </source>
</reference>
<name>A0A3N6QYZ6_9CYAN</name>
<organism evidence="2 3">
    <name type="scientific">Okeania hirsuta</name>
    <dbReference type="NCBI Taxonomy" id="1458930"/>
    <lineage>
        <taxon>Bacteria</taxon>
        <taxon>Bacillati</taxon>
        <taxon>Cyanobacteriota</taxon>
        <taxon>Cyanophyceae</taxon>
        <taxon>Oscillatoriophycideae</taxon>
        <taxon>Oscillatoriales</taxon>
        <taxon>Microcoleaceae</taxon>
        <taxon>Okeania</taxon>
    </lineage>
</organism>
<feature type="non-terminal residue" evidence="2">
    <location>
        <position position="376"/>
    </location>
</feature>
<feature type="region of interest" description="Disordered" evidence="1">
    <location>
        <begin position="37"/>
        <end position="72"/>
    </location>
</feature>
<protein>
    <submittedName>
        <fullName evidence="2">Uncharacterized protein</fullName>
    </submittedName>
</protein>
<evidence type="ECO:0000313" key="3">
    <source>
        <dbReference type="Proteomes" id="UP000269154"/>
    </source>
</evidence>
<feature type="region of interest" description="Disordered" evidence="1">
    <location>
        <begin position="320"/>
        <end position="369"/>
    </location>
</feature>
<sequence length="376" mass="39203">MDQQEFPQVETDKEDYAPGETVTISATGFELGSTIKFEIEDDPTDPGDDGDVDAYDPIEVTDGGEGDLDGTENGQVVTTWEVPTDNNGTGLGPPDALNATLNLTATGSNGEVATTTFTDSFPLGGGETVTDSDPSNHFGACLFETVFNEQLGSTDEAIDVVIGYGGDFNGDGFKDIQVTLRVADASNSSTEDMIGVAFDIDDQNLINTLGLTIDDITTYANNNSGTSDSVISSPVAGTDFIIGPDAVDSNNLLGINLSGGGVDRPYDALVKFGNGGQGDGIVQEGSFIISGTQDLTDDLIREILEQTDWYVRLQSTNGGNGSAKTAGFISEIPDKNPPPAAPDIDIEKSTNGEDADEATGPEIEVGGTANFEYVVT</sequence>
<dbReference type="EMBL" id="RCBY01000360">
    <property type="protein sequence ID" value="RQH22525.1"/>
    <property type="molecule type" value="Genomic_DNA"/>
</dbReference>